<evidence type="ECO:0000256" key="5">
    <source>
        <dbReference type="SAM" id="Phobius"/>
    </source>
</evidence>
<dbReference type="SUPFAM" id="SSF103481">
    <property type="entry name" value="Multidrug resistance efflux transporter EmrE"/>
    <property type="match status" value="1"/>
</dbReference>
<feature type="transmembrane region" description="Helical" evidence="5">
    <location>
        <begin position="161"/>
        <end position="180"/>
    </location>
</feature>
<dbReference type="EMBL" id="GBEZ01019782">
    <property type="protein sequence ID" value="JAC66821.1"/>
    <property type="molecule type" value="Transcribed_RNA"/>
</dbReference>
<dbReference type="InterPro" id="IPR037185">
    <property type="entry name" value="EmrE-like"/>
</dbReference>
<feature type="transmembrane region" description="Helical" evidence="5">
    <location>
        <begin position="81"/>
        <end position="101"/>
    </location>
</feature>
<reference evidence="7" key="1">
    <citation type="submission" date="2014-05" db="EMBL/GenBank/DDBJ databases">
        <title>The transcriptome of the halophilic microalga Tetraselmis sp. GSL018 isolated from the Great Salt Lake, Utah.</title>
        <authorList>
            <person name="Jinkerson R.E."/>
            <person name="D'Adamo S."/>
            <person name="Posewitz M.C."/>
        </authorList>
    </citation>
    <scope>NUCLEOTIDE SEQUENCE</scope>
    <source>
        <strain evidence="7">GSL018</strain>
    </source>
</reference>
<accession>A0A061R8I7</accession>
<feature type="transmembrane region" description="Helical" evidence="5">
    <location>
        <begin position="12"/>
        <end position="28"/>
    </location>
</feature>
<feature type="transmembrane region" description="Helical" evidence="5">
    <location>
        <begin position="133"/>
        <end position="155"/>
    </location>
</feature>
<organism evidence="7">
    <name type="scientific">Tetraselmis sp. GSL018</name>
    <dbReference type="NCBI Taxonomy" id="582737"/>
    <lineage>
        <taxon>Eukaryota</taxon>
        <taxon>Viridiplantae</taxon>
        <taxon>Chlorophyta</taxon>
        <taxon>core chlorophytes</taxon>
        <taxon>Chlorodendrophyceae</taxon>
        <taxon>Chlorodendrales</taxon>
        <taxon>Chlorodendraceae</taxon>
        <taxon>Tetraselmis</taxon>
    </lineage>
</organism>
<dbReference type="EMBL" id="GBEZ01012855">
    <property type="protein sequence ID" value="JAC73073.1"/>
    <property type="molecule type" value="Transcribed_RNA"/>
</dbReference>
<comment type="subcellular location">
    <subcellularLocation>
        <location evidence="1">Membrane</location>
        <topology evidence="1">Multi-pass membrane protein</topology>
    </subcellularLocation>
</comment>
<evidence type="ECO:0000256" key="4">
    <source>
        <dbReference type="ARBA" id="ARBA00023136"/>
    </source>
</evidence>
<evidence type="ECO:0000313" key="7">
    <source>
        <dbReference type="EMBL" id="JAC66821.1"/>
    </source>
</evidence>
<dbReference type="InterPro" id="IPR050186">
    <property type="entry name" value="TPT_transporter"/>
</dbReference>
<sequence length="344" mass="36799">MGTEDKKLVQDTAAFALNVISSVAIIFVNKELMGASGYGFKFATTLCALHFATCAAGVRLGALLGLSQPSSKPHNLPPTQLALFVIMASCSIASLNISLMLNTVGLYQIAKLIIVPCTCFLEAIVFKSAQFTAGMLISVSIVLLGIGIVTVTDVALNPHGIAWAVVSILTSSLQQVFCGHLQRKFKISSHELLSLSSPFQALFLLVVGPFLDKLVARMWVHEFEFNVPAVIFLVTSCVTAILVNLSQYFCLGRFSAVTFQVLGHLKTVLVLLGGWLVLHEPYTGKQLLGCSLAVLGMCTYGYLSSKAEPSDRGMKVADYNSGEQAANDLRASLKYSPAPGAELT</sequence>
<evidence type="ECO:0000313" key="8">
    <source>
        <dbReference type="EMBL" id="JAC73073.1"/>
    </source>
</evidence>
<evidence type="ECO:0000256" key="2">
    <source>
        <dbReference type="ARBA" id="ARBA00022692"/>
    </source>
</evidence>
<feature type="transmembrane region" description="Helical" evidence="5">
    <location>
        <begin position="257"/>
        <end position="278"/>
    </location>
</feature>
<feature type="transmembrane region" description="Helical" evidence="5">
    <location>
        <begin position="284"/>
        <end position="303"/>
    </location>
</feature>
<keyword evidence="2 5" id="KW-0812">Transmembrane</keyword>
<feature type="domain" description="Sugar phosphate transporter" evidence="6">
    <location>
        <begin position="21"/>
        <end position="300"/>
    </location>
</feature>
<proteinExistence type="predicted"/>
<dbReference type="EMBL" id="GBEZ01007588">
    <property type="protein sequence ID" value="JAC77886.1"/>
    <property type="molecule type" value="Transcribed_RNA"/>
</dbReference>
<feature type="transmembrane region" description="Helical" evidence="5">
    <location>
        <begin position="223"/>
        <end position="245"/>
    </location>
</feature>
<evidence type="ECO:0000313" key="9">
    <source>
        <dbReference type="EMBL" id="JAC77886.1"/>
    </source>
</evidence>
<feature type="transmembrane region" description="Helical" evidence="5">
    <location>
        <begin position="40"/>
        <end position="60"/>
    </location>
</feature>
<dbReference type="AlphaFoldDB" id="A0A061R8I7"/>
<gene>
    <name evidence="7" type="ORF">TSPGSL018_12720</name>
    <name evidence="9" type="ORF">TSPGSL018_16571</name>
    <name evidence="8" type="ORF">TSPGSL018_29798</name>
</gene>
<protein>
    <recommendedName>
        <fullName evidence="6">Sugar phosphate transporter domain-containing protein</fullName>
    </recommendedName>
</protein>
<dbReference type="PANTHER" id="PTHR11132">
    <property type="entry name" value="SOLUTE CARRIER FAMILY 35"/>
    <property type="match status" value="1"/>
</dbReference>
<name>A0A061R8I7_9CHLO</name>
<evidence type="ECO:0000259" key="6">
    <source>
        <dbReference type="Pfam" id="PF03151"/>
    </source>
</evidence>
<evidence type="ECO:0000256" key="3">
    <source>
        <dbReference type="ARBA" id="ARBA00022989"/>
    </source>
</evidence>
<dbReference type="InterPro" id="IPR004853">
    <property type="entry name" value="Sugar_P_trans_dom"/>
</dbReference>
<evidence type="ECO:0000256" key="1">
    <source>
        <dbReference type="ARBA" id="ARBA00004141"/>
    </source>
</evidence>
<keyword evidence="4 5" id="KW-0472">Membrane</keyword>
<feature type="transmembrane region" description="Helical" evidence="5">
    <location>
        <begin position="192"/>
        <end position="211"/>
    </location>
</feature>
<dbReference type="GO" id="GO:0016020">
    <property type="term" value="C:membrane"/>
    <property type="evidence" value="ECO:0007669"/>
    <property type="project" value="UniProtKB-SubCell"/>
</dbReference>
<keyword evidence="3 5" id="KW-1133">Transmembrane helix</keyword>
<dbReference type="Pfam" id="PF03151">
    <property type="entry name" value="TPT"/>
    <property type="match status" value="1"/>
</dbReference>